<dbReference type="Pfam" id="PF16132">
    <property type="entry name" value="DUF4843"/>
    <property type="match status" value="1"/>
</dbReference>
<keyword evidence="2" id="KW-1185">Reference proteome</keyword>
<proteinExistence type="predicted"/>
<dbReference type="KEGG" id="buy:D8S85_13865"/>
<name>A0A3S9VVF5_9BACT</name>
<dbReference type="AlphaFoldDB" id="A0A3S9VVF5"/>
<reference evidence="1 2" key="1">
    <citation type="submission" date="2018-10" db="EMBL/GenBank/DDBJ databases">
        <title>Butyricimonas faecalis sp. nov., isolated from human faeces and emended description of the genus Butyricimonas.</title>
        <authorList>
            <person name="Le Roy T."/>
            <person name="Van der Smissen P."/>
            <person name="Paquot A."/>
            <person name="Delzenne N."/>
            <person name="Muccioli G."/>
            <person name="Collet J.-F."/>
            <person name="Cani P.D."/>
        </authorList>
    </citation>
    <scope>NUCLEOTIDE SEQUENCE [LARGE SCALE GENOMIC DNA]</scope>
    <source>
        <strain evidence="1 2">H184</strain>
    </source>
</reference>
<dbReference type="OrthoDB" id="1002471at2"/>
<accession>A0A3S9VVF5</accession>
<evidence type="ECO:0000313" key="1">
    <source>
        <dbReference type="EMBL" id="AZS30525.1"/>
    </source>
</evidence>
<dbReference type="EMBL" id="CP032819">
    <property type="protein sequence ID" value="AZS30525.1"/>
    <property type="molecule type" value="Genomic_DNA"/>
</dbReference>
<protein>
    <submittedName>
        <fullName evidence="1">DUF4843 domain-containing protein</fullName>
    </submittedName>
</protein>
<dbReference type="PROSITE" id="PS51257">
    <property type="entry name" value="PROKAR_LIPOPROTEIN"/>
    <property type="match status" value="1"/>
</dbReference>
<sequence length="226" mass="25444">MRNIWIIIAMLFVAGACSKSEIETWSAKPRASFYMRNDTVSFSFTTQPEGTTEGVVKLGITIAGRLADVDRHIAIKGLGGSPSNPGSRYEIVSAIIPAGKKRGDALIKVYKTDNLDIANDTLSFEVVASEEFEVGEEDHLRNAVIVSNLWTQPSWWDNYHLGEYSVKKLEIIYQVLGSTKVFENVKSWYDDDVRIAIYKLNRYCKDNNVKYNPEDESVIQFESGSK</sequence>
<organism evidence="1 2">
    <name type="scientific">Butyricimonas faecalis</name>
    <dbReference type="NCBI Taxonomy" id="2093856"/>
    <lineage>
        <taxon>Bacteria</taxon>
        <taxon>Pseudomonadati</taxon>
        <taxon>Bacteroidota</taxon>
        <taxon>Bacteroidia</taxon>
        <taxon>Bacteroidales</taxon>
        <taxon>Odoribacteraceae</taxon>
        <taxon>Butyricimonas</taxon>
    </lineage>
</organism>
<dbReference type="RefSeq" id="WP_106481176.1">
    <property type="nucleotide sequence ID" value="NZ_CP032819.1"/>
</dbReference>
<evidence type="ECO:0000313" key="2">
    <source>
        <dbReference type="Proteomes" id="UP000270673"/>
    </source>
</evidence>
<gene>
    <name evidence="1" type="ORF">D8S85_13865</name>
</gene>
<dbReference type="Proteomes" id="UP000270673">
    <property type="component" value="Chromosome"/>
</dbReference>
<dbReference type="InterPro" id="IPR032299">
    <property type="entry name" value="DUF4843"/>
</dbReference>